<dbReference type="EMBL" id="CAJJDM010000062">
    <property type="protein sequence ID" value="CAD8079058.1"/>
    <property type="molecule type" value="Genomic_DNA"/>
</dbReference>
<organism evidence="1 2">
    <name type="scientific">Paramecium primaurelia</name>
    <dbReference type="NCBI Taxonomy" id="5886"/>
    <lineage>
        <taxon>Eukaryota</taxon>
        <taxon>Sar</taxon>
        <taxon>Alveolata</taxon>
        <taxon>Ciliophora</taxon>
        <taxon>Intramacronucleata</taxon>
        <taxon>Oligohymenophorea</taxon>
        <taxon>Peniculida</taxon>
        <taxon>Parameciidae</taxon>
        <taxon>Paramecium</taxon>
    </lineage>
</organism>
<accession>A0A8S1MG06</accession>
<sequence>MDRQKELNFKALSLIKQEKYKEAYDDYLDILLLKD</sequence>
<reference evidence="1" key="1">
    <citation type="submission" date="2021-01" db="EMBL/GenBank/DDBJ databases">
        <authorList>
            <consortium name="Genoscope - CEA"/>
            <person name="William W."/>
        </authorList>
    </citation>
    <scope>NUCLEOTIDE SEQUENCE</scope>
</reference>
<keyword evidence="2" id="KW-1185">Reference proteome</keyword>
<comment type="caution">
    <text evidence="1">The sequence shown here is derived from an EMBL/GenBank/DDBJ whole genome shotgun (WGS) entry which is preliminary data.</text>
</comment>
<protein>
    <submittedName>
        <fullName evidence="1">Uncharacterized protein</fullName>
    </submittedName>
</protein>
<gene>
    <name evidence="1" type="ORF">PPRIM_AZ9-3.1.T0610101</name>
</gene>
<evidence type="ECO:0000313" key="1">
    <source>
        <dbReference type="EMBL" id="CAD8079058.1"/>
    </source>
</evidence>
<dbReference type="Proteomes" id="UP000688137">
    <property type="component" value="Unassembled WGS sequence"/>
</dbReference>
<name>A0A8S1MG06_PARPR</name>
<dbReference type="AlphaFoldDB" id="A0A8S1MG06"/>
<evidence type="ECO:0000313" key="2">
    <source>
        <dbReference type="Proteomes" id="UP000688137"/>
    </source>
</evidence>
<proteinExistence type="predicted"/>